<dbReference type="Pfam" id="PF01476">
    <property type="entry name" value="LysM"/>
    <property type="match status" value="1"/>
</dbReference>
<sequence length="899" mass="95525">MIAHRSFKPIAILVSALLVATGFVALAAAPKAHAANAAQFDPGNIISDSVFYDFGTMTAVDIQRFLNSKLPTCNDNDGGPKCIRDFVTDTPAMTGESGRCESLPAMQNQTAAQIIYTVANACKINPRVLIVTLQKEQGLIQGANPTKRMYDFAMGMNCPDTADCARSSAGFFYQMYKGAGQLQWYGDPRGSFTYLRVGTNITRRHQAANVEASRGIDCGSKTFMLKSQATASLYYYTPYVPNEAAMRNLYGTGDACSAYGNRNFWRFYTDWFGNTIGGGFLLKSSDSGTYFIIDNNKYLIDDPDTVAALKPLGPLGTISQAYLDSFKDAGAMNRVVKSTAGTHFFVDGGKKYPFTNCTQAAQFGVDCATAVTLTSSQLSALVTGNNMTEYIQGENGQTFFIQDGLKRQILDNESLIDSRIGVPALSSVNVSAFKKMPWGKPIIRKGVSFVNQSTGGLTIYDGNLAYEVDAATAADVDFSIWFPKSTGTMLTEGLTAVASNIPMKTIVNSPDGTQFLITKEGKRRAAANQVLAKDAPVVSLELLSAIPDSPVPLADGFLARTSATGPIHLIEDGLKRPLLSSSEAGRVAVALPSNKIETISKSALAQISSGSAVVAPGSFVRLGRVNYLIDGFDRALIVANSNQAALLGLKSPRTLTTNQMKGYSKTARLSGIKFVCDARPFVAITGKLYPLSDIDASHYPGRGLALDAGTCANLPKSTATLGRFVRDASKKYYLVEAQSKRLIKNVAAYQKLKGTSTGSILVGPYFLSQIKTGAAAGSSISTEIFEPGVFIPGANQPSPSPSVSASPSPSPTVSTSPSPSPTVTRSPSPSPTVSRSPSPSPSPTISAKPKTYTVVSGDTWARIVGRLSVWGVTDAKLSAANPSVTNKNLIRLGQVLIVP</sequence>
<accession>A0A6J6CQC7</accession>
<dbReference type="AlphaFoldDB" id="A0A6J6CQC7"/>
<evidence type="ECO:0000313" key="3">
    <source>
        <dbReference type="EMBL" id="CAB4552393.1"/>
    </source>
</evidence>
<feature type="region of interest" description="Disordered" evidence="1">
    <location>
        <begin position="791"/>
        <end position="849"/>
    </location>
</feature>
<dbReference type="InterPro" id="IPR036779">
    <property type="entry name" value="LysM_dom_sf"/>
</dbReference>
<protein>
    <submittedName>
        <fullName evidence="3">Unannotated protein</fullName>
    </submittedName>
</protein>
<dbReference type="Gene3D" id="3.10.350.10">
    <property type="entry name" value="LysM domain"/>
    <property type="match status" value="1"/>
</dbReference>
<feature type="compositionally biased region" description="Low complexity" evidence="1">
    <location>
        <begin position="801"/>
        <end position="837"/>
    </location>
</feature>
<gene>
    <name evidence="3" type="ORF">UFOPK1561_00378</name>
</gene>
<dbReference type="InterPro" id="IPR018392">
    <property type="entry name" value="LysM"/>
</dbReference>
<dbReference type="SUPFAM" id="SSF54106">
    <property type="entry name" value="LysM domain"/>
    <property type="match status" value="1"/>
</dbReference>
<dbReference type="SMART" id="SM00257">
    <property type="entry name" value="LysM"/>
    <property type="match status" value="1"/>
</dbReference>
<dbReference type="PROSITE" id="PS51782">
    <property type="entry name" value="LYSM"/>
    <property type="match status" value="1"/>
</dbReference>
<proteinExistence type="predicted"/>
<organism evidence="3">
    <name type="scientific">freshwater metagenome</name>
    <dbReference type="NCBI Taxonomy" id="449393"/>
    <lineage>
        <taxon>unclassified sequences</taxon>
        <taxon>metagenomes</taxon>
        <taxon>ecological metagenomes</taxon>
    </lineage>
</organism>
<name>A0A6J6CQC7_9ZZZZ</name>
<reference evidence="3" key="1">
    <citation type="submission" date="2020-05" db="EMBL/GenBank/DDBJ databases">
        <authorList>
            <person name="Chiriac C."/>
            <person name="Salcher M."/>
            <person name="Ghai R."/>
            <person name="Kavagutti S V."/>
        </authorList>
    </citation>
    <scope>NUCLEOTIDE SEQUENCE</scope>
</reference>
<dbReference type="CDD" id="cd00118">
    <property type="entry name" value="LysM"/>
    <property type="match status" value="1"/>
</dbReference>
<evidence type="ECO:0000259" key="2">
    <source>
        <dbReference type="PROSITE" id="PS51782"/>
    </source>
</evidence>
<evidence type="ECO:0000256" key="1">
    <source>
        <dbReference type="SAM" id="MobiDB-lite"/>
    </source>
</evidence>
<dbReference type="EMBL" id="CAEZSZ010000027">
    <property type="protein sequence ID" value="CAB4552393.1"/>
    <property type="molecule type" value="Genomic_DNA"/>
</dbReference>
<feature type="domain" description="LysM" evidence="2">
    <location>
        <begin position="850"/>
        <end position="898"/>
    </location>
</feature>